<organism evidence="2 3">
    <name type="scientific">Mortierella alpina</name>
    <name type="common">Oleaginous fungus</name>
    <name type="synonym">Mortierella renispora</name>
    <dbReference type="NCBI Taxonomy" id="64518"/>
    <lineage>
        <taxon>Eukaryota</taxon>
        <taxon>Fungi</taxon>
        <taxon>Fungi incertae sedis</taxon>
        <taxon>Mucoromycota</taxon>
        <taxon>Mortierellomycotina</taxon>
        <taxon>Mortierellomycetes</taxon>
        <taxon>Mortierellales</taxon>
        <taxon>Mortierellaceae</taxon>
        <taxon>Mortierella</taxon>
    </lineage>
</organism>
<sequence length="1218" mass="132589">MSGSAPYNDNDGRHSIALLKKKKASSHGRHNDPILLTPNDTTPQKPSARNTPMLSFQPHHTEISTDRPSVSGRLLLHIPKITGKKFHFVSLALHLRLKEAIAWTRQDLVSFEIEKQDWSQTVWDRKIMLLFQDRQVEEGREEFVAVVKEPSKFGGHSGKSGRIEVAVDEWRWEWLMPVTAYEVRPESFEGTMGNVWYELEAKCLFRWDEVDQEGNVIVGSTATHHAETEGPLVHRGAERPAESASQSGGLGSLSKGKGKSFVQAFGKLRVGTKSKKVQSAGDFNVASRHDEYVENSLRMRNSNQRQGLGIRADSSERSGQSRPFAMSSAKSHSSPHLGHHAQAGASSASLSEPLPFLVRKILKLYFVKPPPVPSSNPAFFLPPPSMALPNLPETRRLKAIIPGARIQVQVQIPSQIVIRGYAQTSHLVPDPKKGGLVLSKHSQKPQEKDQHQQHRYSLDHHRHHSSHEIEIDSQYMDKFQVALTVRKVTQQDINQNDLLKRRYQTNTGSSVASPLASTCGSTSYSHGMKSATPMNPARIPSPRSRAVSNASLVEHSIGSPNVETKTGHNNGESPFEGPQSFSTVGSEGAWRKEIRVRKVKCEFWQKETCRIPSTSTTADPPSRSIKYTLSPTFTFSQKEQERGRSSLHLQSPPQQSTPPLWANHDTSEAIEPVGHNTDTGLPLSSALQGNSSSQKLQSELEPLSPLLPPTFPLNSSRKGSIASTASASPSPWKPFMLLIPVSLDSAKLRQTFAWPSAETSSPTFGEQLLPLMVPPSRTQWSVDGATILENPTPQSLYGMAMRGAETDSALARMSSTSEFQNASQSGTVVGEDPGIMDVMSDRPPHHALRDRYGLHSNTSLARPRIELKHYLTFRLSIDMLEFEGELEDVEAMEELQLQQAKRRQHLSGTYQSHPATSFVPAANGHAPTKQPGPEAVFETGSGLRSLTNSGLSTLSTTSHASSGSTATASTGKSTPTADSSALQSPSAFEGSTAELLEGGRALEDQEGHGGDVTYAHEASTVVSGETAVQSSGASVTESGSKGMVGGAIGALRKTVSSVNLNAVMHVVTGRHTSSSHSTTKLHHGPPDESGSSSFSNGHPQSPDQHPPHDHHSNNRHRHRSPNVTVKVQKLKDFVIRVPINVVMQIDASRIGVAGKVAGTDSATNTNTERTETTESSLGSEYGGGQHHVHNRDRGGHEDKADDAEYLEGVFVAEDAMSL</sequence>
<feature type="compositionally biased region" description="Low complexity" evidence="1">
    <location>
        <begin position="712"/>
        <end position="728"/>
    </location>
</feature>
<proteinExistence type="predicted"/>
<name>A0A9P8D0N6_MORAP</name>
<feature type="region of interest" description="Disordered" evidence="1">
    <location>
        <begin position="294"/>
        <end position="346"/>
    </location>
</feature>
<feature type="compositionally biased region" description="Low complexity" evidence="1">
    <location>
        <begin position="1161"/>
        <end position="1179"/>
    </location>
</feature>
<reference evidence="2" key="1">
    <citation type="submission" date="2021-07" db="EMBL/GenBank/DDBJ databases">
        <title>Draft genome of Mortierella alpina, strain LL118, isolated from an aspen leaf litter sample.</title>
        <authorList>
            <person name="Yang S."/>
            <person name="Vinatzer B.A."/>
        </authorList>
    </citation>
    <scope>NUCLEOTIDE SEQUENCE</scope>
    <source>
        <strain evidence="2">LL118</strain>
    </source>
</reference>
<evidence type="ECO:0000313" key="2">
    <source>
        <dbReference type="EMBL" id="KAG9321655.1"/>
    </source>
</evidence>
<feature type="region of interest" description="Disordered" evidence="1">
    <location>
        <begin position="1070"/>
        <end position="1124"/>
    </location>
</feature>
<feature type="region of interest" description="Disordered" evidence="1">
    <location>
        <begin position="1"/>
        <end position="52"/>
    </location>
</feature>
<feature type="region of interest" description="Disordered" evidence="1">
    <location>
        <begin position="1159"/>
        <end position="1199"/>
    </location>
</feature>
<feature type="compositionally biased region" description="Polar residues" evidence="1">
    <location>
        <begin position="906"/>
        <end position="915"/>
    </location>
</feature>
<feature type="compositionally biased region" description="Polar residues" evidence="1">
    <location>
        <begin position="509"/>
        <end position="525"/>
    </location>
</feature>
<protein>
    <submittedName>
        <fullName evidence="2">Uncharacterized protein</fullName>
    </submittedName>
</protein>
<evidence type="ECO:0000313" key="3">
    <source>
        <dbReference type="Proteomes" id="UP000717515"/>
    </source>
</evidence>
<dbReference type="AlphaFoldDB" id="A0A9P8D0N6"/>
<feature type="region of interest" description="Disordered" evidence="1">
    <location>
        <begin position="636"/>
        <end position="728"/>
    </location>
</feature>
<feature type="compositionally biased region" description="Polar residues" evidence="1">
    <location>
        <begin position="685"/>
        <end position="697"/>
    </location>
</feature>
<gene>
    <name evidence="2" type="ORF">KVV02_007454</name>
</gene>
<feature type="region of interest" description="Disordered" evidence="1">
    <location>
        <begin position="903"/>
        <end position="990"/>
    </location>
</feature>
<dbReference type="Proteomes" id="UP000717515">
    <property type="component" value="Unassembled WGS sequence"/>
</dbReference>
<evidence type="ECO:0000256" key="1">
    <source>
        <dbReference type="SAM" id="MobiDB-lite"/>
    </source>
</evidence>
<feature type="compositionally biased region" description="Basic residues" evidence="1">
    <location>
        <begin position="19"/>
        <end position="28"/>
    </location>
</feature>
<feature type="compositionally biased region" description="Basic and acidic residues" evidence="1">
    <location>
        <begin position="444"/>
        <end position="459"/>
    </location>
</feature>
<feature type="compositionally biased region" description="Polar residues" evidence="1">
    <location>
        <begin position="38"/>
        <end position="52"/>
    </location>
</feature>
<feature type="compositionally biased region" description="Polar residues" evidence="1">
    <location>
        <begin position="1021"/>
        <end position="1039"/>
    </location>
</feature>
<dbReference type="EMBL" id="JAIFTL010000191">
    <property type="protein sequence ID" value="KAG9321655.1"/>
    <property type="molecule type" value="Genomic_DNA"/>
</dbReference>
<feature type="compositionally biased region" description="Polar residues" evidence="1">
    <location>
        <begin position="558"/>
        <end position="572"/>
    </location>
</feature>
<accession>A0A9P8D0N6</accession>
<feature type="region of interest" description="Disordered" evidence="1">
    <location>
        <begin position="1021"/>
        <end position="1042"/>
    </location>
</feature>
<feature type="region of interest" description="Disordered" evidence="1">
    <location>
        <begin position="224"/>
        <end position="256"/>
    </location>
</feature>
<feature type="region of interest" description="Disordered" evidence="1">
    <location>
        <begin position="441"/>
        <end position="464"/>
    </location>
</feature>
<feature type="compositionally biased region" description="Low complexity" evidence="1">
    <location>
        <begin position="646"/>
        <end position="660"/>
    </location>
</feature>
<feature type="compositionally biased region" description="Low complexity" evidence="1">
    <location>
        <begin position="939"/>
        <end position="977"/>
    </location>
</feature>
<comment type="caution">
    <text evidence="2">The sequence shown here is derived from an EMBL/GenBank/DDBJ whole genome shotgun (WGS) entry which is preliminary data.</text>
</comment>
<feature type="region of interest" description="Disordered" evidence="1">
    <location>
        <begin position="509"/>
        <end position="586"/>
    </location>
</feature>